<dbReference type="PANTHER" id="PTHR34596">
    <property type="entry name" value="CHITOPORIN"/>
    <property type="match status" value="1"/>
</dbReference>
<evidence type="ECO:0000256" key="1">
    <source>
        <dbReference type="ARBA" id="ARBA00009075"/>
    </source>
</evidence>
<dbReference type="Proteomes" id="UP000031271">
    <property type="component" value="Chromosome"/>
</dbReference>
<reference evidence="6" key="1">
    <citation type="submission" date="2014-03" db="EMBL/GenBank/DDBJ databases">
        <title>Complete genome of Pseudomonas balearica DSM 6083T, a sewage water isolate from an enrichment with 2-methylnaphthalene.</title>
        <authorList>
            <person name="Salva-Serra F."/>
            <person name="Jaen-Luchoro D."/>
            <person name="Busquets A."/>
            <person name="Pena A."/>
            <person name="Gomila M."/>
            <person name="Bosch R."/>
            <person name="Nogales B."/>
            <person name="Garcia-Valdes E."/>
            <person name="Lalucat J."/>
            <person name="Bennasar A."/>
        </authorList>
    </citation>
    <scope>NUCLEOTIDE SEQUENCE [LARGE SCALE GENOMIC DNA]</scope>
    <source>
        <strain evidence="6">DSM 6083</strain>
    </source>
</reference>
<dbReference type="Pfam" id="PF03573">
    <property type="entry name" value="OprD"/>
    <property type="match status" value="1"/>
</dbReference>
<dbReference type="EMBL" id="CP007511">
    <property type="protein sequence ID" value="AJE15129.1"/>
    <property type="molecule type" value="Genomic_DNA"/>
</dbReference>
<organism evidence="5 6">
    <name type="scientific">Stutzerimonas balearica DSM 6083</name>
    <dbReference type="NCBI Taxonomy" id="1123016"/>
    <lineage>
        <taxon>Bacteria</taxon>
        <taxon>Pseudomonadati</taxon>
        <taxon>Pseudomonadota</taxon>
        <taxon>Gammaproteobacteria</taxon>
        <taxon>Pseudomonadales</taxon>
        <taxon>Pseudomonadaceae</taxon>
        <taxon>Stutzerimonas</taxon>
    </lineage>
</organism>
<keyword evidence="2" id="KW-0813">Transport</keyword>
<feature type="chain" id="PRO_5034489958" evidence="4">
    <location>
        <begin position="31"/>
        <end position="422"/>
    </location>
</feature>
<gene>
    <name evidence="5" type="ORF">CL52_08725</name>
</gene>
<sequence>MRAAAPNNKKKDTAMTLTSRHLLLAGPACAAFVEDSKAQLDLTNFYFNRDFRDPGAAQSKADEWAQGFALKIESGYTEGPVGVGLDVLGLLGVKLDSSPDRTGTGILKSDREAPFRAQDEYGELGLTGKLRVSRTTVHGGTLQPLLPVLMRNYSRLLPQTFRGAWLNSREWDGLTLDAGWLGAVNQRNSSDYEDMTVFNGGARNIELGQAASDRFLFGGGSYQWTPALTTSYYAAELQDLYREHNLRLLHVLPLGEQQSLKTDLRYLRSTDAGNSNIDAHTFAAILSYRLRHHTFSASYQQLDGDTGYAYIAGSDNFLPHLSQVQDFGNEDERSWQLRYDYDFAGLGLPGLSFMTRYTKGSNIQLQNDNGNEWERNTDIAYVAQDGPFKGLGIKLRNATVRSDFGSDIDENRLILSYSLQLR</sequence>
<name>A0A8D3Y0K6_9GAMM</name>
<keyword evidence="3 4" id="KW-0732">Signal</keyword>
<dbReference type="InterPro" id="IPR005318">
    <property type="entry name" value="OM_porin_bac"/>
</dbReference>
<dbReference type="GO" id="GO:0016020">
    <property type="term" value="C:membrane"/>
    <property type="evidence" value="ECO:0007669"/>
    <property type="project" value="InterPro"/>
</dbReference>
<evidence type="ECO:0000256" key="3">
    <source>
        <dbReference type="ARBA" id="ARBA00022729"/>
    </source>
</evidence>
<evidence type="ECO:0000313" key="6">
    <source>
        <dbReference type="Proteomes" id="UP000031271"/>
    </source>
</evidence>
<evidence type="ECO:0000313" key="5">
    <source>
        <dbReference type="EMBL" id="AJE15129.1"/>
    </source>
</evidence>
<dbReference type="PANTHER" id="PTHR34596:SF2">
    <property type="entry name" value="CHITOPORIN"/>
    <property type="match status" value="1"/>
</dbReference>
<reference evidence="5 6" key="2">
    <citation type="journal article" name="Genome Announc.">
        <title>Complete Genome Sequence of Pseudomonas balearica DSM 6083T.</title>
        <authorList>
            <person name="Bennasar-Figueras A."/>
            <person name="Salva-Serra F."/>
            <person name="Jaen-Luchoro D."/>
            <person name="Segui C."/>
            <person name="Aliaga F."/>
            <person name="Busquets A."/>
            <person name="Gomila M."/>
            <person name="Moore E.R."/>
            <person name="Lalucat J."/>
        </authorList>
    </citation>
    <scope>NUCLEOTIDE SEQUENCE [LARGE SCALE GENOMIC DNA]</scope>
    <source>
        <strain evidence="6">DSM 6083</strain>
    </source>
</reference>
<dbReference type="SUPFAM" id="SSF56935">
    <property type="entry name" value="Porins"/>
    <property type="match status" value="1"/>
</dbReference>
<dbReference type="GO" id="GO:0015288">
    <property type="term" value="F:porin activity"/>
    <property type="evidence" value="ECO:0007669"/>
    <property type="project" value="TreeGrafter"/>
</dbReference>
<evidence type="ECO:0000256" key="4">
    <source>
        <dbReference type="SAM" id="SignalP"/>
    </source>
</evidence>
<dbReference type="AlphaFoldDB" id="A0A8D3Y0K6"/>
<evidence type="ECO:0000256" key="2">
    <source>
        <dbReference type="ARBA" id="ARBA00022448"/>
    </source>
</evidence>
<protein>
    <submittedName>
        <fullName evidence="5">Porin</fullName>
    </submittedName>
</protein>
<dbReference type="InterPro" id="IPR023614">
    <property type="entry name" value="Porin_dom_sf"/>
</dbReference>
<dbReference type="KEGG" id="pbm:CL52_08725"/>
<accession>A0A8D3Y0K6</accession>
<feature type="signal peptide" evidence="4">
    <location>
        <begin position="1"/>
        <end position="30"/>
    </location>
</feature>
<dbReference type="Gene3D" id="2.40.160.10">
    <property type="entry name" value="Porin"/>
    <property type="match status" value="1"/>
</dbReference>
<comment type="similarity">
    <text evidence="1">Belongs to the outer membrane porin (Opr) (TC 1.B.25) family.</text>
</comment>
<proteinExistence type="inferred from homology"/>